<dbReference type="InterPro" id="IPR042104">
    <property type="entry name" value="PKS_dehydratase_sf"/>
</dbReference>
<dbReference type="PROSITE" id="PS52019">
    <property type="entry name" value="PKS_MFAS_DH"/>
    <property type="match status" value="1"/>
</dbReference>
<gene>
    <name evidence="11" type="ORF">OFUS_LOCUS14714</name>
</gene>
<keyword evidence="7" id="KW-0511">Multifunctional enzyme</keyword>
<keyword evidence="6" id="KW-0521">NADP</keyword>
<keyword evidence="8" id="KW-0012">Acyltransferase</keyword>
<evidence type="ECO:0000256" key="10">
    <source>
        <dbReference type="SAM" id="MobiDB-lite"/>
    </source>
</evidence>
<dbReference type="Gene3D" id="3.90.180.10">
    <property type="entry name" value="Medium-chain alcohol dehydrogenases, catalytic domain"/>
    <property type="match status" value="1"/>
</dbReference>
<dbReference type="CDD" id="cd05195">
    <property type="entry name" value="enoyl_red"/>
    <property type="match status" value="1"/>
</dbReference>
<dbReference type="Gene3D" id="1.10.1200.10">
    <property type="entry name" value="ACP-like"/>
    <property type="match status" value="1"/>
</dbReference>
<dbReference type="Pfam" id="PF14765">
    <property type="entry name" value="PS-DH"/>
    <property type="match status" value="1"/>
</dbReference>
<name>A0A8J1TS82_OWEFU</name>
<dbReference type="InterPro" id="IPR001227">
    <property type="entry name" value="Ac_transferase_dom_sf"/>
</dbReference>
<dbReference type="UniPathway" id="UPA00094"/>
<dbReference type="SMART" id="SM00823">
    <property type="entry name" value="PKS_PP"/>
    <property type="match status" value="1"/>
</dbReference>
<dbReference type="GO" id="GO:0004315">
    <property type="term" value="F:3-oxoacyl-[acyl-carrier-protein] synthase activity"/>
    <property type="evidence" value="ECO:0007669"/>
    <property type="project" value="InterPro"/>
</dbReference>
<dbReference type="InterPro" id="IPR013217">
    <property type="entry name" value="Methyltransf_12"/>
</dbReference>
<dbReference type="Gene3D" id="3.40.47.10">
    <property type="match status" value="1"/>
</dbReference>
<dbReference type="InterPro" id="IPR011032">
    <property type="entry name" value="GroES-like_sf"/>
</dbReference>
<keyword evidence="4" id="KW-0597">Phosphoprotein</keyword>
<evidence type="ECO:0000256" key="7">
    <source>
        <dbReference type="ARBA" id="ARBA00023268"/>
    </source>
</evidence>
<dbReference type="Pfam" id="PF08659">
    <property type="entry name" value="KR"/>
    <property type="match status" value="1"/>
</dbReference>
<dbReference type="GO" id="GO:0016491">
    <property type="term" value="F:oxidoreductase activity"/>
    <property type="evidence" value="ECO:0007669"/>
    <property type="project" value="InterPro"/>
</dbReference>
<dbReference type="PROSITE" id="PS00606">
    <property type="entry name" value="KS3_1"/>
    <property type="match status" value="1"/>
</dbReference>
<dbReference type="Gene3D" id="3.40.366.10">
    <property type="entry name" value="Malonyl-Coenzyme A Acyl Carrier Protein, domain 2"/>
    <property type="match status" value="1"/>
</dbReference>
<feature type="compositionally biased region" description="Polar residues" evidence="10">
    <location>
        <begin position="51"/>
        <end position="64"/>
    </location>
</feature>
<dbReference type="FunFam" id="3.40.50.720:FF:000209">
    <property type="entry name" value="Polyketide synthase Pks12"/>
    <property type="match status" value="1"/>
</dbReference>
<comment type="catalytic activity">
    <reaction evidence="9">
        <text>acetyl-CoA + n malonyl-CoA + 2n NADPH + 2n H(+) = a long-chain fatty acid + (n+1) CoA + n CO2 + 2n NADP(+).</text>
        <dbReference type="EC" id="2.3.1.85"/>
    </reaction>
</comment>
<dbReference type="Pfam" id="PF00698">
    <property type="entry name" value="Acyl_transf_1"/>
    <property type="match status" value="1"/>
</dbReference>
<comment type="caution">
    <text evidence="11">The sequence shown here is derived from an EMBL/GenBank/DDBJ whole genome shotgun (WGS) entry which is preliminary data.</text>
</comment>
<dbReference type="SUPFAM" id="SSF47336">
    <property type="entry name" value="ACP-like"/>
    <property type="match status" value="1"/>
</dbReference>
<dbReference type="EMBL" id="CAIIXF020000007">
    <property type="protein sequence ID" value="CAH1789336.1"/>
    <property type="molecule type" value="Genomic_DNA"/>
</dbReference>
<dbReference type="SMART" id="SM00826">
    <property type="entry name" value="PKS_DH"/>
    <property type="match status" value="1"/>
</dbReference>
<sequence>MAPRDGDQRGNDPTDNAVSDIAHDINSDPSEAGFTGPLSSMSETSDVDDIPTNSQPFTPTQTKSRLPMGYKKIAIVGIGCRMPGDVNSTSDFWDVISNGKDTITDIPADRWSTEAYYNADQSKPGTHVTKRCGFIKDIDKFDHTFFKISPREAAMMDPQQRHSLEVTQEAFDDAGIKPEDVGETCGVFVGIGMMDYPMGVVFDKTLMNSYTHTGVAHSVAANRLSYAFDLKGPSFAVDTACAASMTALHLACTSLWNNECETAVVAGSNVLLLPEITVGFSALGVLSPEGKSCPFDANAKGYVRSEGFGAMILKPLETAIADGDHIYCTILGTAIADNGHNQSITMPSTKGQQKVIKTTYERFGVPMGDVSYVEAHGTGTPVGDPIEAEAIGEAFKPHRNHTTEALPIGSSKSNFGHMECSSGAVSTIKVALMAHERKLCPSINYTKPNPAIDLENLGIEIQQTVKELPSNKKHIFGVNSFGFGGALAHAIIEEYIPEDIPRFKGSAGWTFGDSDKEGKQLMIPITAKSEPALKDAAKAWMNFTSDVDAQGIVSWLAIKRKHYESRLVVIANSGVDFREKLQRFIDDRPIQTYAGSLSTQSEEQRKICFVYPGQGQQWGKMGSSLYRSYKVYHDAINRSDTIFKKLSGWSLLERYGVFADQPKQGRHLHDIINETEVSPPAIVFHQIALTKLWASWGITPAAVVGHSLGEVAAAFACGGITWDEAIAVALYRSQEQAKMFGNGGMAAIRMSADEALELCKNYDDLHLACVNSPVSVTVAGKLETVEALAKANPSNVKQLRVNSAYHTAYMDPIQEGFMKKLSKCIKNKVRPRIPMYSTVTGDIKTGHFDTQYWWETIRKPVLFEPAVRKILETGADLFIECGASATLLRSVNHTAKDLSLPSPLGFTSGQREKDDSTTLLSAAAQLYIAGVSVDWSNISENCPVWAPLPRYPWQHQSHWSEAEFVRQRRLGLVETTFKSTDGKISIKDFPFLEDHKVLGKVTFPGAGYIESIIQRCTEETQPPPTMKDIRFKNVLLLSEEEKEKSVHLELVKKGKKVSLITGSTTHMEALLDTTKKPIQEISFVEDLNPASTSLCLTKEKIYKYFEGIGLDYGHEFQVLQEVSINDGTSKGRLVGKRNQKERICCNILDSCFQLAILTCQSTSAYIPVEIEWLTMAVDHIPTEEPLSAVVKITDVNPSVIKADIQLFSDDDELLVDIKGFVAQNMDTNTQNVDVDSCMYETKWQPSEACLPPVSSCAEIFEEHTLKTMYPDEMSEIEAVSPFVPKLQAACAAYARVALEKVPESKYHSRNGRFVERLKHIVARDTVKLPEEEIKTLLLDVENKVPQFNTEINMIRKMGEALPEALVEPSKCVQILFGKDCLPLYFIDSLSTRIYYKAGAEILHRGVLSSLKSKQVVRVLEVGGRMGGMAQYMLKPLKELVEQGKVEYVFTDLYSTFFPHAQQTLEGYDNIKYRELDIEKNVASQGFVPSTFDIIVSMDTLHSAVDLNNGLKNMRDLLAPEGWLLLYEGSNIENIAEIIFGSLELCWVFDDFRQGRCWLDQKGWVNLMSTGGFDNVTGFSTPSEFFHSIIVGNKSSNVDHKNETTTVIYDPNLRSKPVTSLRRTITEYAQLEEVIQDSKIPVNVIFTWSSTECLSDYLRFVNNIREAARINSLCVVIQDDVNKPYNDLATGFNRVATNEISEFPIYSFKTDITRTSMDHVIQQIEAGNILPREAVLNEDSLMVPRMVRTHLPSGTSTKENPNWCLDFEGSHSIDNITFREMISHNLEHGQIRVKVVASGVNFKDVMMATGNLKDLNIATQFGLECAGIVTEVFNDVAGFRVGDRVIAFADQCFASEVICNSLLTTRVPDNVSLEEASGMGIIFMTVYHALIERANLQPNETVLIHSACGGVGQAAIQIAKMIGANIICSAGTEEKRTFLKEHHGIQYVTDSRSLGFGDDVMKWTSGMGVDVILNSLSGDFITRGMEVLSHGGRFCEIGKRDILDNSALDMQPFLDNVSLLSVQIDVLMKKRPDRINQLLSKVMCLLGDGTLKPITITRRDISLYKETLRWMMTGQHVGKVVFTIGDDFVPNVIMPSKQIFSDDGCFLITGGMGGAGLALARWMSERGAKHIGLVSRSGCKTFRQKCAIQSIQRSGCIVYQLQADASDLEKISNATTSLCQKSGRPLKGVFHLAAVIDDASINKLTEEQLTRTLNAKAKGADNLHKITIDKNLDYFVMFSSITTMYGNLEQSAYCAANAFLDALATTRHEQGLPALSIQFGAIRGAGFLERNRTALQITDSKGLKTLHINECLEFLGKALQTPPVNPVVAFANMKWDDTLRVCHSQHMVFRHLITQSLSGKVKCESSREELQQKVVTKLAETLCTPTEQIDINRAMTDYGIDSLMAVEMVQWINKEIGLNLSQLDVLGGISTALLLDKAMEGKVGLSG</sequence>
<accession>A0A8J1TS82</accession>
<dbReference type="Gene3D" id="3.40.50.720">
    <property type="entry name" value="NAD(P)-binding Rossmann-like Domain"/>
    <property type="match status" value="2"/>
</dbReference>
<dbReference type="SMART" id="SM00827">
    <property type="entry name" value="PKS_AT"/>
    <property type="match status" value="1"/>
</dbReference>
<dbReference type="InterPro" id="IPR029063">
    <property type="entry name" value="SAM-dependent_MTases_sf"/>
</dbReference>
<dbReference type="InterPro" id="IPR014030">
    <property type="entry name" value="Ketoacyl_synth_N"/>
</dbReference>
<dbReference type="InterPro" id="IPR036736">
    <property type="entry name" value="ACP-like_sf"/>
</dbReference>
<keyword evidence="3" id="KW-0596">Phosphopantetheine</keyword>
<dbReference type="InterPro" id="IPR014043">
    <property type="entry name" value="Acyl_transferase_dom"/>
</dbReference>
<evidence type="ECO:0000313" key="12">
    <source>
        <dbReference type="Proteomes" id="UP000749559"/>
    </source>
</evidence>
<dbReference type="InterPro" id="IPR018201">
    <property type="entry name" value="Ketoacyl_synth_AS"/>
</dbReference>
<dbReference type="InterPro" id="IPR016035">
    <property type="entry name" value="Acyl_Trfase/lysoPLipase"/>
</dbReference>
<dbReference type="SMART" id="SM00825">
    <property type="entry name" value="PKS_KS"/>
    <property type="match status" value="1"/>
</dbReference>
<dbReference type="InterPro" id="IPR013154">
    <property type="entry name" value="ADH-like_N"/>
</dbReference>
<dbReference type="InterPro" id="IPR020806">
    <property type="entry name" value="PKS_PP-bd"/>
</dbReference>
<dbReference type="InterPro" id="IPR050444">
    <property type="entry name" value="Polyketide_Synthase"/>
</dbReference>
<feature type="region of interest" description="Disordered" evidence="10">
    <location>
        <begin position="1"/>
        <end position="64"/>
    </location>
</feature>
<dbReference type="InterPro" id="IPR016036">
    <property type="entry name" value="Malonyl_transacylase_ACP-bd"/>
</dbReference>
<dbReference type="Gene3D" id="3.30.70.3290">
    <property type="match status" value="1"/>
</dbReference>
<dbReference type="SUPFAM" id="SSF53901">
    <property type="entry name" value="Thiolase-like"/>
    <property type="match status" value="1"/>
</dbReference>
<dbReference type="InterPro" id="IPR014031">
    <property type="entry name" value="Ketoacyl_synth_C"/>
</dbReference>
<evidence type="ECO:0000256" key="6">
    <source>
        <dbReference type="ARBA" id="ARBA00022857"/>
    </source>
</evidence>
<dbReference type="InterPro" id="IPR020807">
    <property type="entry name" value="PKS_DH"/>
</dbReference>
<evidence type="ECO:0000256" key="9">
    <source>
        <dbReference type="ARBA" id="ARBA00044883"/>
    </source>
</evidence>
<dbReference type="Pfam" id="PF08240">
    <property type="entry name" value="ADH_N"/>
    <property type="match status" value="1"/>
</dbReference>
<dbReference type="Pfam" id="PF02801">
    <property type="entry name" value="Ketoacyl-synt_C"/>
    <property type="match status" value="1"/>
</dbReference>
<reference evidence="11" key="1">
    <citation type="submission" date="2022-03" db="EMBL/GenBank/DDBJ databases">
        <authorList>
            <person name="Martin C."/>
        </authorList>
    </citation>
    <scope>NUCLEOTIDE SEQUENCE</scope>
</reference>
<evidence type="ECO:0000313" key="11">
    <source>
        <dbReference type="EMBL" id="CAH1789336.1"/>
    </source>
</evidence>
<dbReference type="InterPro" id="IPR020841">
    <property type="entry name" value="PKS_Beta-ketoAc_synthase_dom"/>
</dbReference>
<dbReference type="InterPro" id="IPR057326">
    <property type="entry name" value="KR_dom"/>
</dbReference>
<dbReference type="Pfam" id="PF08242">
    <property type="entry name" value="Methyltransf_12"/>
    <property type="match status" value="1"/>
</dbReference>
<dbReference type="SUPFAM" id="SSF52151">
    <property type="entry name" value="FabD/lysophospholipase-like"/>
    <property type="match status" value="1"/>
</dbReference>
<dbReference type="EC" id="2.3.1.85" evidence="1"/>
<dbReference type="SUPFAM" id="SSF55048">
    <property type="entry name" value="Probable ACP-binding domain of malonyl-CoA ACP transacylase"/>
    <property type="match status" value="1"/>
</dbReference>
<dbReference type="InterPro" id="IPR016039">
    <property type="entry name" value="Thiolase-like"/>
</dbReference>
<dbReference type="GO" id="GO:0031177">
    <property type="term" value="F:phosphopantetheine binding"/>
    <property type="evidence" value="ECO:0007669"/>
    <property type="project" value="InterPro"/>
</dbReference>
<evidence type="ECO:0000256" key="8">
    <source>
        <dbReference type="ARBA" id="ARBA00023315"/>
    </source>
</evidence>
<dbReference type="PANTHER" id="PTHR45681:SF6">
    <property type="entry name" value="POLYKETIDE SYNTHASE 37"/>
    <property type="match status" value="1"/>
</dbReference>
<feature type="compositionally biased region" description="Basic and acidic residues" evidence="10">
    <location>
        <begin position="1"/>
        <end position="12"/>
    </location>
</feature>
<dbReference type="SUPFAM" id="SSF53335">
    <property type="entry name" value="S-adenosyl-L-methionine-dependent methyltransferases"/>
    <property type="match status" value="1"/>
</dbReference>
<dbReference type="InterPro" id="IPR036291">
    <property type="entry name" value="NAD(P)-bd_dom_sf"/>
</dbReference>
<organism evidence="11 12">
    <name type="scientific">Owenia fusiformis</name>
    <name type="common">Polychaete worm</name>
    <dbReference type="NCBI Taxonomy" id="6347"/>
    <lineage>
        <taxon>Eukaryota</taxon>
        <taxon>Metazoa</taxon>
        <taxon>Spiralia</taxon>
        <taxon>Lophotrochozoa</taxon>
        <taxon>Annelida</taxon>
        <taxon>Polychaeta</taxon>
        <taxon>Sedentaria</taxon>
        <taxon>Canalipalpata</taxon>
        <taxon>Sabellida</taxon>
        <taxon>Oweniida</taxon>
        <taxon>Oweniidae</taxon>
        <taxon>Owenia</taxon>
    </lineage>
</organism>
<dbReference type="Pfam" id="PF21089">
    <property type="entry name" value="PKS_DH_N"/>
    <property type="match status" value="1"/>
</dbReference>
<dbReference type="InterPro" id="IPR009081">
    <property type="entry name" value="PP-bd_ACP"/>
</dbReference>
<dbReference type="InterPro" id="IPR013968">
    <property type="entry name" value="PKS_KR"/>
</dbReference>
<dbReference type="PROSITE" id="PS00012">
    <property type="entry name" value="PHOSPHOPANTETHEINE"/>
    <property type="match status" value="1"/>
</dbReference>
<dbReference type="PROSITE" id="PS50075">
    <property type="entry name" value="CARRIER"/>
    <property type="match status" value="1"/>
</dbReference>
<dbReference type="InterPro" id="IPR049900">
    <property type="entry name" value="PKS_mFAS_DH"/>
</dbReference>
<dbReference type="Pfam" id="PF00107">
    <property type="entry name" value="ADH_zinc_N"/>
    <property type="match status" value="1"/>
</dbReference>
<dbReference type="SMART" id="SM00822">
    <property type="entry name" value="PKS_KR"/>
    <property type="match status" value="1"/>
</dbReference>
<dbReference type="InterPro" id="IPR049551">
    <property type="entry name" value="PKS_DH_C"/>
</dbReference>
<dbReference type="Proteomes" id="UP000749559">
    <property type="component" value="Unassembled WGS sequence"/>
</dbReference>
<evidence type="ECO:0000256" key="3">
    <source>
        <dbReference type="ARBA" id="ARBA00022450"/>
    </source>
</evidence>
<dbReference type="OrthoDB" id="329835at2759"/>
<dbReference type="Gene3D" id="3.10.129.110">
    <property type="entry name" value="Polyketide synthase dehydratase"/>
    <property type="match status" value="1"/>
</dbReference>
<dbReference type="Gene3D" id="3.40.50.150">
    <property type="entry name" value="Vaccinia Virus protein VP39"/>
    <property type="match status" value="1"/>
</dbReference>
<dbReference type="SUPFAM" id="SSF51735">
    <property type="entry name" value="NAD(P)-binding Rossmann-fold domains"/>
    <property type="match status" value="2"/>
</dbReference>
<keyword evidence="12" id="KW-1185">Reference proteome</keyword>
<evidence type="ECO:0000256" key="5">
    <source>
        <dbReference type="ARBA" id="ARBA00022679"/>
    </source>
</evidence>
<dbReference type="PANTHER" id="PTHR45681">
    <property type="entry name" value="POLYKETIDE SYNTHASE 44-RELATED"/>
    <property type="match status" value="1"/>
</dbReference>
<evidence type="ECO:0000256" key="2">
    <source>
        <dbReference type="ARBA" id="ARBA00018769"/>
    </source>
</evidence>
<keyword evidence="5" id="KW-0808">Transferase</keyword>
<proteinExistence type="predicted"/>
<dbReference type="GO" id="GO:0006633">
    <property type="term" value="P:fatty acid biosynthetic process"/>
    <property type="evidence" value="ECO:0007669"/>
    <property type="project" value="UniProtKB-UniPathway"/>
</dbReference>
<dbReference type="SUPFAM" id="SSF50129">
    <property type="entry name" value="GroES-like"/>
    <property type="match status" value="1"/>
</dbReference>
<dbReference type="InterPro" id="IPR013149">
    <property type="entry name" value="ADH-like_C"/>
</dbReference>
<dbReference type="SMART" id="SM00829">
    <property type="entry name" value="PKS_ER"/>
    <property type="match status" value="1"/>
</dbReference>
<dbReference type="InterPro" id="IPR020843">
    <property type="entry name" value="ER"/>
</dbReference>
<dbReference type="GO" id="GO:0044550">
    <property type="term" value="P:secondary metabolite biosynthetic process"/>
    <property type="evidence" value="ECO:0007669"/>
    <property type="project" value="UniProtKB-ARBA"/>
</dbReference>
<dbReference type="PROSITE" id="PS52004">
    <property type="entry name" value="KS3_2"/>
    <property type="match status" value="1"/>
</dbReference>
<dbReference type="Pfam" id="PF16197">
    <property type="entry name" value="KAsynt_C_assoc"/>
    <property type="match status" value="1"/>
</dbReference>
<dbReference type="CDD" id="cd00833">
    <property type="entry name" value="PKS"/>
    <property type="match status" value="1"/>
</dbReference>
<evidence type="ECO:0000256" key="1">
    <source>
        <dbReference type="ARBA" id="ARBA00012873"/>
    </source>
</evidence>
<evidence type="ECO:0000256" key="4">
    <source>
        <dbReference type="ARBA" id="ARBA00022553"/>
    </source>
</evidence>
<dbReference type="InterPro" id="IPR049552">
    <property type="entry name" value="PKS_DH_N"/>
</dbReference>
<dbReference type="InterPro" id="IPR032821">
    <property type="entry name" value="PKS_assoc"/>
</dbReference>
<protein>
    <recommendedName>
        <fullName evidence="2">Fatty acid synthase</fullName>
        <ecNumber evidence="1">2.3.1.85</ecNumber>
    </recommendedName>
</protein>
<dbReference type="GO" id="GO:0004312">
    <property type="term" value="F:fatty acid synthase activity"/>
    <property type="evidence" value="ECO:0007669"/>
    <property type="project" value="UniProtKB-EC"/>
</dbReference>
<dbReference type="CDD" id="cd02440">
    <property type="entry name" value="AdoMet_MTases"/>
    <property type="match status" value="1"/>
</dbReference>
<dbReference type="Pfam" id="PF00109">
    <property type="entry name" value="ketoacyl-synt"/>
    <property type="match status" value="1"/>
</dbReference>
<dbReference type="InterPro" id="IPR006162">
    <property type="entry name" value="Ppantetheine_attach_site"/>
</dbReference>
<dbReference type="Pfam" id="PF23297">
    <property type="entry name" value="ACP_SdgA_C"/>
    <property type="match status" value="1"/>
</dbReference>